<dbReference type="Proteomes" id="UP000019849">
    <property type="component" value="Unassembled WGS sequence"/>
</dbReference>
<proteinExistence type="predicted"/>
<protein>
    <recommendedName>
        <fullName evidence="6">Holin</fullName>
    </recommendedName>
</protein>
<keyword evidence="1" id="KW-0812">Transmembrane</keyword>
<evidence type="ECO:0008006" key="6">
    <source>
        <dbReference type="Google" id="ProtNLM"/>
    </source>
</evidence>
<dbReference type="Proteomes" id="UP000294958">
    <property type="component" value="Unassembled WGS sequence"/>
</dbReference>
<keyword evidence="1" id="KW-0472">Membrane</keyword>
<evidence type="ECO:0000256" key="1">
    <source>
        <dbReference type="SAM" id="Phobius"/>
    </source>
</evidence>
<organism evidence="2 4">
    <name type="scientific">Aquamicrobium defluvii</name>
    <dbReference type="NCBI Taxonomy" id="69279"/>
    <lineage>
        <taxon>Bacteria</taxon>
        <taxon>Pseudomonadati</taxon>
        <taxon>Pseudomonadota</taxon>
        <taxon>Alphaproteobacteria</taxon>
        <taxon>Hyphomicrobiales</taxon>
        <taxon>Phyllobacteriaceae</taxon>
        <taxon>Aquamicrobium</taxon>
    </lineage>
</organism>
<dbReference type="OrthoDB" id="7508901at2"/>
<dbReference type="eggNOG" id="ENOG5033CUS">
    <property type="taxonomic scope" value="Bacteria"/>
</dbReference>
<reference evidence="3 5" key="2">
    <citation type="submission" date="2019-03" db="EMBL/GenBank/DDBJ databases">
        <title>Genomic Encyclopedia of Type Strains, Phase IV (KMG-IV): sequencing the most valuable type-strain genomes for metagenomic binning, comparative biology and taxonomic classification.</title>
        <authorList>
            <person name="Goeker M."/>
        </authorList>
    </citation>
    <scope>NUCLEOTIDE SEQUENCE [LARGE SCALE GENOMIC DNA]</scope>
    <source>
        <strain evidence="3 5">DSM 11603</strain>
    </source>
</reference>
<dbReference type="RefSeq" id="WP_035022983.1">
    <property type="nucleotide sequence ID" value="NZ_KK073878.1"/>
</dbReference>
<feature type="transmembrane region" description="Helical" evidence="1">
    <location>
        <begin position="44"/>
        <end position="63"/>
    </location>
</feature>
<dbReference type="STRING" id="69279.BG36_07795"/>
<evidence type="ECO:0000313" key="3">
    <source>
        <dbReference type="EMBL" id="TDR36379.1"/>
    </source>
</evidence>
<accession>A0A011VNW2</accession>
<sequence>MTATKPWYFSRTIWASIITVATGAAGVTGLPIDAADGALITDTLLQSVSAISGLIAILGRLSAKDRIG</sequence>
<keyword evidence="1" id="KW-1133">Transmembrane helix</keyword>
<feature type="transmembrane region" description="Helical" evidence="1">
    <location>
        <begin position="12"/>
        <end position="32"/>
    </location>
</feature>
<comment type="caution">
    <text evidence="2">The sequence shown here is derived from an EMBL/GenBank/DDBJ whole genome shotgun (WGS) entry which is preliminary data.</text>
</comment>
<dbReference type="AlphaFoldDB" id="A0A011VNW2"/>
<dbReference type="HOGENOM" id="CLU_186990_0_0_5"/>
<gene>
    <name evidence="2" type="ORF">BG36_07795</name>
    <name evidence="3" type="ORF">DES43_10544</name>
</gene>
<evidence type="ECO:0000313" key="4">
    <source>
        <dbReference type="Proteomes" id="UP000019849"/>
    </source>
</evidence>
<evidence type="ECO:0000313" key="2">
    <source>
        <dbReference type="EMBL" id="EXL10060.1"/>
    </source>
</evidence>
<reference evidence="2 4" key="1">
    <citation type="submission" date="2014-02" db="EMBL/GenBank/DDBJ databases">
        <title>Aquamicrobium defluvii Genome sequencing.</title>
        <authorList>
            <person name="Wang X."/>
        </authorList>
    </citation>
    <scope>NUCLEOTIDE SEQUENCE [LARGE SCALE GENOMIC DNA]</scope>
    <source>
        <strain evidence="2 4">W13Z1</strain>
    </source>
</reference>
<dbReference type="EMBL" id="JENY01000002">
    <property type="protein sequence ID" value="EXL10060.1"/>
    <property type="molecule type" value="Genomic_DNA"/>
</dbReference>
<dbReference type="PATRIC" id="fig|69279.3.peg.464"/>
<evidence type="ECO:0000313" key="5">
    <source>
        <dbReference type="Proteomes" id="UP000294958"/>
    </source>
</evidence>
<dbReference type="EMBL" id="SNZF01000005">
    <property type="protein sequence ID" value="TDR36379.1"/>
    <property type="molecule type" value="Genomic_DNA"/>
</dbReference>
<name>A0A011VNW2_9HYPH</name>
<keyword evidence="5" id="KW-1185">Reference proteome</keyword>